<comment type="caution">
    <text evidence="1">The sequence shown here is derived from an EMBL/GenBank/DDBJ whole genome shotgun (WGS) entry which is preliminary data.</text>
</comment>
<evidence type="ECO:0000313" key="1">
    <source>
        <dbReference type="EMBL" id="RVW80573.1"/>
    </source>
</evidence>
<protein>
    <submittedName>
        <fullName evidence="1">Uncharacterized protein</fullName>
    </submittedName>
</protein>
<sequence length="101" mass="11251">MKFFIKGRGKMGFLDGSKKASIPTDPSFQIWDAENSMLMSLLVNSIEPKISLKSEFGQARSQILRKEPILNEVLNAIRREECGLSIMIGNVQTENSCTDNG</sequence>
<evidence type="ECO:0000313" key="2">
    <source>
        <dbReference type="Proteomes" id="UP000288805"/>
    </source>
</evidence>
<accession>A0A438H870</accession>
<proteinExistence type="predicted"/>
<dbReference type="Proteomes" id="UP000288805">
    <property type="component" value="Unassembled WGS sequence"/>
</dbReference>
<reference evidence="1 2" key="1">
    <citation type="journal article" date="2018" name="PLoS Genet.">
        <title>Population sequencing reveals clonal diversity and ancestral inbreeding in the grapevine cultivar Chardonnay.</title>
        <authorList>
            <person name="Roach M.J."/>
            <person name="Johnson D.L."/>
            <person name="Bohlmann J."/>
            <person name="van Vuuren H.J."/>
            <person name="Jones S.J."/>
            <person name="Pretorius I.S."/>
            <person name="Schmidt S.A."/>
            <person name="Borneman A.R."/>
        </authorList>
    </citation>
    <scope>NUCLEOTIDE SEQUENCE [LARGE SCALE GENOMIC DNA]</scope>
    <source>
        <strain evidence="2">cv. Chardonnay</strain>
        <tissue evidence="1">Leaf</tissue>
    </source>
</reference>
<dbReference type="AlphaFoldDB" id="A0A438H870"/>
<gene>
    <name evidence="1" type="ORF">CK203_051263</name>
</gene>
<dbReference type="EMBL" id="QGNW01000264">
    <property type="protein sequence ID" value="RVW80573.1"/>
    <property type="molecule type" value="Genomic_DNA"/>
</dbReference>
<organism evidence="1 2">
    <name type="scientific">Vitis vinifera</name>
    <name type="common">Grape</name>
    <dbReference type="NCBI Taxonomy" id="29760"/>
    <lineage>
        <taxon>Eukaryota</taxon>
        <taxon>Viridiplantae</taxon>
        <taxon>Streptophyta</taxon>
        <taxon>Embryophyta</taxon>
        <taxon>Tracheophyta</taxon>
        <taxon>Spermatophyta</taxon>
        <taxon>Magnoliopsida</taxon>
        <taxon>eudicotyledons</taxon>
        <taxon>Gunneridae</taxon>
        <taxon>Pentapetalae</taxon>
        <taxon>rosids</taxon>
        <taxon>Vitales</taxon>
        <taxon>Vitaceae</taxon>
        <taxon>Viteae</taxon>
        <taxon>Vitis</taxon>
    </lineage>
</organism>
<name>A0A438H870_VITVI</name>